<keyword evidence="2" id="KW-1185">Reference proteome</keyword>
<name>A0A8X6XDT7_9ARAC</name>
<organism evidence="1 2">
    <name type="scientific">Trichonephila inaurata madagascariensis</name>
    <dbReference type="NCBI Taxonomy" id="2747483"/>
    <lineage>
        <taxon>Eukaryota</taxon>
        <taxon>Metazoa</taxon>
        <taxon>Ecdysozoa</taxon>
        <taxon>Arthropoda</taxon>
        <taxon>Chelicerata</taxon>
        <taxon>Arachnida</taxon>
        <taxon>Araneae</taxon>
        <taxon>Araneomorphae</taxon>
        <taxon>Entelegynae</taxon>
        <taxon>Araneoidea</taxon>
        <taxon>Nephilidae</taxon>
        <taxon>Trichonephila</taxon>
        <taxon>Trichonephila inaurata</taxon>
    </lineage>
</organism>
<dbReference type="EMBL" id="BMAV01008393">
    <property type="protein sequence ID" value="GFY51938.1"/>
    <property type="molecule type" value="Genomic_DNA"/>
</dbReference>
<comment type="caution">
    <text evidence="1">The sequence shown here is derived from an EMBL/GenBank/DDBJ whole genome shotgun (WGS) entry which is preliminary data.</text>
</comment>
<evidence type="ECO:0000313" key="1">
    <source>
        <dbReference type="EMBL" id="GFY51938.1"/>
    </source>
</evidence>
<sequence>MQVTDIPLGRGRCKSSRWRCGSACAKRRPASHLSLGRYGEGAFEFVVKEEGEAFIRYEWARGVSGTKFITPRGSLWARCDVEANGAEMVSHIQ</sequence>
<dbReference type="Proteomes" id="UP000886998">
    <property type="component" value="Unassembled WGS sequence"/>
</dbReference>
<dbReference type="OrthoDB" id="10442724at2759"/>
<dbReference type="AlphaFoldDB" id="A0A8X6XDT7"/>
<gene>
    <name evidence="1" type="ORF">TNIN_299251</name>
</gene>
<evidence type="ECO:0000313" key="2">
    <source>
        <dbReference type="Proteomes" id="UP000886998"/>
    </source>
</evidence>
<proteinExistence type="predicted"/>
<protein>
    <submittedName>
        <fullName evidence="1">Uncharacterized protein</fullName>
    </submittedName>
</protein>
<accession>A0A8X6XDT7</accession>
<reference evidence="1" key="1">
    <citation type="submission" date="2020-08" db="EMBL/GenBank/DDBJ databases">
        <title>Multicomponent nature underlies the extraordinary mechanical properties of spider dragline silk.</title>
        <authorList>
            <person name="Kono N."/>
            <person name="Nakamura H."/>
            <person name="Mori M."/>
            <person name="Yoshida Y."/>
            <person name="Ohtoshi R."/>
            <person name="Malay A.D."/>
            <person name="Moran D.A.P."/>
            <person name="Tomita M."/>
            <person name="Numata K."/>
            <person name="Arakawa K."/>
        </authorList>
    </citation>
    <scope>NUCLEOTIDE SEQUENCE</scope>
</reference>